<keyword evidence="1" id="KW-0805">Transcription regulation</keyword>
<evidence type="ECO:0000259" key="6">
    <source>
        <dbReference type="PROSITE" id="PS50977"/>
    </source>
</evidence>
<dbReference type="AlphaFoldDB" id="A0A917BAU7"/>
<dbReference type="PANTHER" id="PTHR30055">
    <property type="entry name" value="HTH-TYPE TRANSCRIPTIONAL REGULATOR RUTR"/>
    <property type="match status" value="1"/>
</dbReference>
<gene>
    <name evidence="7" type="ORF">GCM10011399_22470</name>
</gene>
<dbReference type="PRINTS" id="PR00455">
    <property type="entry name" value="HTHTETR"/>
</dbReference>
<evidence type="ECO:0000313" key="7">
    <source>
        <dbReference type="EMBL" id="GGF28852.1"/>
    </source>
</evidence>
<name>A0A917BAU7_9MICO</name>
<dbReference type="InterPro" id="IPR011075">
    <property type="entry name" value="TetR_C"/>
</dbReference>
<evidence type="ECO:0000256" key="2">
    <source>
        <dbReference type="ARBA" id="ARBA00023125"/>
    </source>
</evidence>
<dbReference type="PROSITE" id="PS01081">
    <property type="entry name" value="HTH_TETR_1"/>
    <property type="match status" value="1"/>
</dbReference>
<dbReference type="InterPro" id="IPR050109">
    <property type="entry name" value="HTH-type_TetR-like_transc_reg"/>
</dbReference>
<proteinExistence type="predicted"/>
<dbReference type="InterPro" id="IPR036271">
    <property type="entry name" value="Tet_transcr_reg_TetR-rel_C_sf"/>
</dbReference>
<dbReference type="Gene3D" id="1.10.10.60">
    <property type="entry name" value="Homeodomain-like"/>
    <property type="match status" value="1"/>
</dbReference>
<sequence>MTQIDAPRASIRPTVDDTAYRTAQHAGAQAPEGPSKLGRKRDHTRDPEILEAALDVLADTGYDGMTIDMVAARAKAGKATLYRRWPSKAHLVLDAVACMKQNQFDVDGLPDTGTLRGDLVAMIKPHTLEDAERKLQIMAGVVSMISRDPGLAEVVNAAIIEPRAAVNRILMQRAQERGEISADADIDTLAMISPSMAAYRTLILKKPVDREFVLSIIDGVLLPALGLAVPAPQPA</sequence>
<keyword evidence="3" id="KW-0804">Transcription</keyword>
<evidence type="ECO:0000313" key="8">
    <source>
        <dbReference type="Proteomes" id="UP000598775"/>
    </source>
</evidence>
<dbReference type="Pfam" id="PF16859">
    <property type="entry name" value="TetR_C_11"/>
    <property type="match status" value="1"/>
</dbReference>
<evidence type="ECO:0000256" key="4">
    <source>
        <dbReference type="PROSITE-ProRule" id="PRU00335"/>
    </source>
</evidence>
<evidence type="ECO:0000256" key="3">
    <source>
        <dbReference type="ARBA" id="ARBA00023163"/>
    </source>
</evidence>
<organism evidence="7 8">
    <name type="scientific">Subtercola lobariae</name>
    <dbReference type="NCBI Taxonomy" id="1588641"/>
    <lineage>
        <taxon>Bacteria</taxon>
        <taxon>Bacillati</taxon>
        <taxon>Actinomycetota</taxon>
        <taxon>Actinomycetes</taxon>
        <taxon>Micrococcales</taxon>
        <taxon>Microbacteriaceae</taxon>
        <taxon>Subtercola</taxon>
    </lineage>
</organism>
<dbReference type="SUPFAM" id="SSF46689">
    <property type="entry name" value="Homeodomain-like"/>
    <property type="match status" value="1"/>
</dbReference>
<dbReference type="GO" id="GO:0003700">
    <property type="term" value="F:DNA-binding transcription factor activity"/>
    <property type="evidence" value="ECO:0007669"/>
    <property type="project" value="TreeGrafter"/>
</dbReference>
<accession>A0A917BAU7</accession>
<dbReference type="GO" id="GO:0000976">
    <property type="term" value="F:transcription cis-regulatory region binding"/>
    <property type="evidence" value="ECO:0007669"/>
    <property type="project" value="TreeGrafter"/>
</dbReference>
<dbReference type="InterPro" id="IPR023772">
    <property type="entry name" value="DNA-bd_HTH_TetR-type_CS"/>
</dbReference>
<dbReference type="PROSITE" id="PS50977">
    <property type="entry name" value="HTH_TETR_2"/>
    <property type="match status" value="1"/>
</dbReference>
<dbReference type="InterPro" id="IPR001647">
    <property type="entry name" value="HTH_TetR"/>
</dbReference>
<keyword evidence="2 4" id="KW-0238">DNA-binding</keyword>
<dbReference type="PANTHER" id="PTHR30055:SF149">
    <property type="entry name" value="TETR-FAMILY TRANSCRIPTIONAL REGULATOR"/>
    <property type="match status" value="1"/>
</dbReference>
<feature type="DNA-binding region" description="H-T-H motif" evidence="4">
    <location>
        <begin position="66"/>
        <end position="85"/>
    </location>
</feature>
<feature type="domain" description="HTH tetR-type" evidence="6">
    <location>
        <begin position="43"/>
        <end position="103"/>
    </location>
</feature>
<keyword evidence="8" id="KW-1185">Reference proteome</keyword>
<dbReference type="RefSeq" id="WP_188678326.1">
    <property type="nucleotide sequence ID" value="NZ_BMGP01000004.1"/>
</dbReference>
<evidence type="ECO:0000256" key="5">
    <source>
        <dbReference type="SAM" id="MobiDB-lite"/>
    </source>
</evidence>
<dbReference type="Gene3D" id="1.10.357.10">
    <property type="entry name" value="Tetracycline Repressor, domain 2"/>
    <property type="match status" value="1"/>
</dbReference>
<dbReference type="Pfam" id="PF00440">
    <property type="entry name" value="TetR_N"/>
    <property type="match status" value="1"/>
</dbReference>
<dbReference type="EMBL" id="BMGP01000004">
    <property type="protein sequence ID" value="GGF28852.1"/>
    <property type="molecule type" value="Genomic_DNA"/>
</dbReference>
<protein>
    <recommendedName>
        <fullName evidence="6">HTH tetR-type domain-containing protein</fullName>
    </recommendedName>
</protein>
<dbReference type="Proteomes" id="UP000598775">
    <property type="component" value="Unassembled WGS sequence"/>
</dbReference>
<evidence type="ECO:0000256" key="1">
    <source>
        <dbReference type="ARBA" id="ARBA00023015"/>
    </source>
</evidence>
<comment type="caution">
    <text evidence="7">The sequence shown here is derived from an EMBL/GenBank/DDBJ whole genome shotgun (WGS) entry which is preliminary data.</text>
</comment>
<dbReference type="SUPFAM" id="SSF48498">
    <property type="entry name" value="Tetracyclin repressor-like, C-terminal domain"/>
    <property type="match status" value="1"/>
</dbReference>
<feature type="region of interest" description="Disordered" evidence="5">
    <location>
        <begin position="23"/>
        <end position="42"/>
    </location>
</feature>
<reference evidence="7 8" key="1">
    <citation type="journal article" date="2014" name="Int. J. Syst. Evol. Microbiol.">
        <title>Complete genome sequence of Corynebacterium casei LMG S-19264T (=DSM 44701T), isolated from a smear-ripened cheese.</title>
        <authorList>
            <consortium name="US DOE Joint Genome Institute (JGI-PGF)"/>
            <person name="Walter F."/>
            <person name="Albersmeier A."/>
            <person name="Kalinowski J."/>
            <person name="Ruckert C."/>
        </authorList>
    </citation>
    <scope>NUCLEOTIDE SEQUENCE [LARGE SCALE GENOMIC DNA]</scope>
    <source>
        <strain evidence="7 8">CGMCC 1.12976</strain>
    </source>
</reference>
<dbReference type="InterPro" id="IPR009057">
    <property type="entry name" value="Homeodomain-like_sf"/>
</dbReference>